<dbReference type="Proteomes" id="UP000809349">
    <property type="component" value="Unassembled WGS sequence"/>
</dbReference>
<feature type="region of interest" description="Disordered" evidence="8">
    <location>
        <begin position="136"/>
        <end position="161"/>
    </location>
</feature>
<protein>
    <submittedName>
        <fullName evidence="11">L,D-transpeptidase family protein</fullName>
    </submittedName>
</protein>
<evidence type="ECO:0000256" key="6">
    <source>
        <dbReference type="ARBA" id="ARBA00023316"/>
    </source>
</evidence>
<evidence type="ECO:0000256" key="1">
    <source>
        <dbReference type="ARBA" id="ARBA00004752"/>
    </source>
</evidence>
<dbReference type="CDD" id="cd16913">
    <property type="entry name" value="YkuD_like"/>
    <property type="match status" value="1"/>
</dbReference>
<keyword evidence="5 7" id="KW-0573">Peptidoglycan synthesis</keyword>
<dbReference type="Pfam" id="PF03734">
    <property type="entry name" value="YkuD"/>
    <property type="match status" value="1"/>
</dbReference>
<dbReference type="EMBL" id="JAFBIL020000002">
    <property type="protein sequence ID" value="MBZ2206951.1"/>
    <property type="molecule type" value="Genomic_DNA"/>
</dbReference>
<proteinExistence type="inferred from homology"/>
<comment type="caution">
    <text evidence="11">The sequence shown here is derived from an EMBL/GenBank/DDBJ whole genome shotgun (WGS) entry which is preliminary data.</text>
</comment>
<dbReference type="PROSITE" id="PS52029">
    <property type="entry name" value="LD_TPASE"/>
    <property type="match status" value="1"/>
</dbReference>
<dbReference type="PANTHER" id="PTHR36699:SF1">
    <property type="entry name" value="L,D-TRANSPEPTIDASE YAFK-RELATED"/>
    <property type="match status" value="1"/>
</dbReference>
<feature type="active site" description="Nucleophile" evidence="7">
    <location>
        <position position="124"/>
    </location>
</feature>
<name>A0ABS7SL89_9BURK</name>
<dbReference type="SUPFAM" id="SSF141523">
    <property type="entry name" value="L,D-transpeptidase catalytic domain-like"/>
    <property type="match status" value="1"/>
</dbReference>
<organism evidence="11 12">
    <name type="scientific">Massilia soli</name>
    <dbReference type="NCBI Taxonomy" id="2792854"/>
    <lineage>
        <taxon>Bacteria</taxon>
        <taxon>Pseudomonadati</taxon>
        <taxon>Pseudomonadota</taxon>
        <taxon>Betaproteobacteria</taxon>
        <taxon>Burkholderiales</taxon>
        <taxon>Oxalobacteraceae</taxon>
        <taxon>Telluria group</taxon>
        <taxon>Massilia</taxon>
    </lineage>
</organism>
<keyword evidence="9" id="KW-0732">Signal</keyword>
<evidence type="ECO:0000256" key="2">
    <source>
        <dbReference type="ARBA" id="ARBA00005992"/>
    </source>
</evidence>
<accession>A0ABS7SL89</accession>
<reference evidence="11 12" key="1">
    <citation type="submission" date="2021-01" db="EMBL/GenBank/DDBJ databases">
        <authorList>
            <person name="Ruan W."/>
            <person name="Khan S.A."/>
            <person name="Jeon C.O."/>
        </authorList>
    </citation>
    <scope>NUCLEOTIDE SEQUENCE [LARGE SCALE GENOMIC DNA]</scope>
    <source>
        <strain evidence="11 12">R798</strain>
    </source>
</reference>
<evidence type="ECO:0000313" key="12">
    <source>
        <dbReference type="Proteomes" id="UP000809349"/>
    </source>
</evidence>
<keyword evidence="6 7" id="KW-0961">Cell wall biogenesis/degradation</keyword>
<feature type="domain" description="L,D-TPase catalytic" evidence="10">
    <location>
        <begin position="25"/>
        <end position="148"/>
    </location>
</feature>
<sequence length="161" mass="17850">MIPCVLLLALLVNSGAAFAANGRATRVHVDKSDRLMAVYAGDRVIARYRIGLGTRPQGHKTQEGDRRTPEGRYTLDFKNATRPSPGKKRGVSPGGDIMIHGEANDPAVRKALRRSPYRDWTYGCIWLPMPTCNDFGTRCRSRPRSRSYPEAGSARRPPARS</sequence>
<dbReference type="Gene3D" id="2.40.440.10">
    <property type="entry name" value="L,D-transpeptidase catalytic domain-like"/>
    <property type="match status" value="1"/>
</dbReference>
<keyword evidence="4 7" id="KW-0133">Cell shape</keyword>
<feature type="region of interest" description="Disordered" evidence="8">
    <location>
        <begin position="76"/>
        <end position="98"/>
    </location>
</feature>
<evidence type="ECO:0000256" key="7">
    <source>
        <dbReference type="PROSITE-ProRule" id="PRU01373"/>
    </source>
</evidence>
<evidence type="ECO:0000313" key="11">
    <source>
        <dbReference type="EMBL" id="MBZ2206951.1"/>
    </source>
</evidence>
<reference evidence="11 12" key="2">
    <citation type="submission" date="2021-08" db="EMBL/GenBank/DDBJ databases">
        <title>Massilia sp. R798.</title>
        <authorList>
            <person name="Baek J.H."/>
            <person name="Jung H.S."/>
            <person name="Kim K.R."/>
            <person name="Jeon C.O."/>
        </authorList>
    </citation>
    <scope>NUCLEOTIDE SEQUENCE [LARGE SCALE GENOMIC DNA]</scope>
    <source>
        <strain evidence="11 12">R798</strain>
    </source>
</reference>
<evidence type="ECO:0000259" key="10">
    <source>
        <dbReference type="PROSITE" id="PS52029"/>
    </source>
</evidence>
<comment type="pathway">
    <text evidence="1 7">Cell wall biogenesis; peptidoglycan biosynthesis.</text>
</comment>
<dbReference type="RefSeq" id="WP_223467375.1">
    <property type="nucleotide sequence ID" value="NZ_JAFBIL020000002.1"/>
</dbReference>
<keyword evidence="12" id="KW-1185">Reference proteome</keyword>
<keyword evidence="3" id="KW-0808">Transferase</keyword>
<dbReference type="InterPro" id="IPR005490">
    <property type="entry name" value="LD_TPept_cat_dom"/>
</dbReference>
<evidence type="ECO:0000256" key="5">
    <source>
        <dbReference type="ARBA" id="ARBA00022984"/>
    </source>
</evidence>
<gene>
    <name evidence="11" type="ORF">I4X03_006725</name>
</gene>
<evidence type="ECO:0000256" key="3">
    <source>
        <dbReference type="ARBA" id="ARBA00022679"/>
    </source>
</evidence>
<feature type="chain" id="PRO_5045365089" evidence="9">
    <location>
        <begin position="20"/>
        <end position="161"/>
    </location>
</feature>
<evidence type="ECO:0000256" key="9">
    <source>
        <dbReference type="SAM" id="SignalP"/>
    </source>
</evidence>
<feature type="active site" description="Proton donor/acceptor" evidence="7">
    <location>
        <position position="100"/>
    </location>
</feature>
<dbReference type="InterPro" id="IPR038063">
    <property type="entry name" value="Transpep_catalytic_dom"/>
</dbReference>
<dbReference type="PANTHER" id="PTHR36699">
    <property type="entry name" value="LD-TRANSPEPTIDASE"/>
    <property type="match status" value="1"/>
</dbReference>
<comment type="similarity">
    <text evidence="2">Belongs to the YkuD family.</text>
</comment>
<evidence type="ECO:0000256" key="4">
    <source>
        <dbReference type="ARBA" id="ARBA00022960"/>
    </source>
</evidence>
<feature type="signal peptide" evidence="9">
    <location>
        <begin position="1"/>
        <end position="19"/>
    </location>
</feature>
<evidence type="ECO:0000256" key="8">
    <source>
        <dbReference type="SAM" id="MobiDB-lite"/>
    </source>
</evidence>